<dbReference type="Gene3D" id="3.15.10.30">
    <property type="entry name" value="Haemolymph juvenile hormone binding protein"/>
    <property type="match status" value="1"/>
</dbReference>
<sequence>MIFNDMNIVDESDSELSEFIENITPHFEESLTRAFKNETLVFHREEKKHSFQTIHDVLFKSGDTIIELRKLQLPWVPDFRINQLKAHLGTLCLDLNLNLGSLKVEGEYEANNINLQTFLPITHEGKIIINFKNMTARGKVGLFIKDDGFLPENYDLVYETSGVDIKVKYYVNDGSIIDTELSKDNVEDTLGISMWSQMTQILTELLSRQLEKVIAEFSLSELFGDMEESLRNRERALILRADRVADSLLCAAKDYIVQRTCRRVITPNFESAFKRKPGSVHLGTVRTCQGYVKDLSTLTRRRSWSCFDDGKEMIMFGYISLEDFKHSFRLYEVEYEYTKVNGSIDMTLYENRLLVKIVFVRNNDLCECRLNELQFTFIRDIDVDISGLASFGWLSSRLRSWSIGSLHQATDVLEGFIKEAFNYAIQHVKYEYGSIEVQTNYKNKII</sequence>
<protein>
    <submittedName>
        <fullName evidence="1">Uncharacterized protein</fullName>
    </submittedName>
</protein>
<evidence type="ECO:0000313" key="2">
    <source>
        <dbReference type="Proteomes" id="UP001431783"/>
    </source>
</evidence>
<reference evidence="1 2" key="1">
    <citation type="submission" date="2023-03" db="EMBL/GenBank/DDBJ databases">
        <title>Genome insight into feeding habits of ladybird beetles.</title>
        <authorList>
            <person name="Li H.-S."/>
            <person name="Huang Y.-H."/>
            <person name="Pang H."/>
        </authorList>
    </citation>
    <scope>NUCLEOTIDE SEQUENCE [LARGE SCALE GENOMIC DNA]</scope>
    <source>
        <strain evidence="1">SYSU_2023b</strain>
        <tissue evidence="1">Whole body</tissue>
    </source>
</reference>
<keyword evidence="2" id="KW-1185">Reference proteome</keyword>
<dbReference type="Gene3D" id="3.15.10.50">
    <property type="match status" value="1"/>
</dbReference>
<name>A0AAW1USH4_9CUCU</name>
<dbReference type="Proteomes" id="UP001431783">
    <property type="component" value="Unassembled WGS sequence"/>
</dbReference>
<evidence type="ECO:0000313" key="1">
    <source>
        <dbReference type="EMBL" id="KAK9883488.1"/>
    </source>
</evidence>
<dbReference type="InterPro" id="IPR038606">
    <property type="entry name" value="To_sf"/>
</dbReference>
<organism evidence="1 2">
    <name type="scientific">Henosepilachna vigintioctopunctata</name>
    <dbReference type="NCBI Taxonomy" id="420089"/>
    <lineage>
        <taxon>Eukaryota</taxon>
        <taxon>Metazoa</taxon>
        <taxon>Ecdysozoa</taxon>
        <taxon>Arthropoda</taxon>
        <taxon>Hexapoda</taxon>
        <taxon>Insecta</taxon>
        <taxon>Pterygota</taxon>
        <taxon>Neoptera</taxon>
        <taxon>Endopterygota</taxon>
        <taxon>Coleoptera</taxon>
        <taxon>Polyphaga</taxon>
        <taxon>Cucujiformia</taxon>
        <taxon>Coccinelloidea</taxon>
        <taxon>Coccinellidae</taxon>
        <taxon>Epilachninae</taxon>
        <taxon>Epilachnini</taxon>
        <taxon>Henosepilachna</taxon>
    </lineage>
</organism>
<accession>A0AAW1USH4</accession>
<comment type="caution">
    <text evidence="1">The sequence shown here is derived from an EMBL/GenBank/DDBJ whole genome shotgun (WGS) entry which is preliminary data.</text>
</comment>
<proteinExistence type="predicted"/>
<gene>
    <name evidence="1" type="ORF">WA026_001661</name>
</gene>
<dbReference type="AlphaFoldDB" id="A0AAW1USH4"/>
<dbReference type="InterPro" id="IPR038602">
    <property type="entry name" value="Mite_allergen_7_sf"/>
</dbReference>
<dbReference type="EMBL" id="JARQZJ010000091">
    <property type="protein sequence ID" value="KAK9883488.1"/>
    <property type="molecule type" value="Genomic_DNA"/>
</dbReference>